<evidence type="ECO:0000313" key="1">
    <source>
        <dbReference type="EMBL" id="OJA18509.1"/>
    </source>
</evidence>
<dbReference type="AlphaFoldDB" id="A0A1J8QBZ8"/>
<sequence>MDDPDWNNREHQNPDLPLSDIYMRVDWQTLRRLPKSRAMAFNFKTLFTPVTDFRNEPFIPKLLLKILLEGKKSIMEYKGTWHIVHKVIPALREWAKEQEDKGYVPKDWQERTLDEDPFYPGWEEHYPMHT</sequence>
<dbReference type="InterPro" id="IPR021848">
    <property type="entry name" value="HODM_asu-like"/>
</dbReference>
<dbReference type="EMBL" id="LVVM01001452">
    <property type="protein sequence ID" value="OJA18509.1"/>
    <property type="molecule type" value="Genomic_DNA"/>
</dbReference>
<name>A0A1J8QBZ8_9AGAM</name>
<evidence type="ECO:0000313" key="2">
    <source>
        <dbReference type="Proteomes" id="UP000183567"/>
    </source>
</evidence>
<dbReference type="Pfam" id="PF11927">
    <property type="entry name" value="HODM_asu-like"/>
    <property type="match status" value="1"/>
</dbReference>
<accession>A0A1J8QBZ8</accession>
<dbReference type="Proteomes" id="UP000183567">
    <property type="component" value="Unassembled WGS sequence"/>
</dbReference>
<organism evidence="1 2">
    <name type="scientific">Rhizopogon vesiculosus</name>
    <dbReference type="NCBI Taxonomy" id="180088"/>
    <lineage>
        <taxon>Eukaryota</taxon>
        <taxon>Fungi</taxon>
        <taxon>Dikarya</taxon>
        <taxon>Basidiomycota</taxon>
        <taxon>Agaricomycotina</taxon>
        <taxon>Agaricomycetes</taxon>
        <taxon>Agaricomycetidae</taxon>
        <taxon>Boletales</taxon>
        <taxon>Suillineae</taxon>
        <taxon>Rhizopogonaceae</taxon>
        <taxon>Rhizopogon</taxon>
    </lineage>
</organism>
<comment type="caution">
    <text evidence="1">The sequence shown here is derived from an EMBL/GenBank/DDBJ whole genome shotgun (WGS) entry which is preliminary data.</text>
</comment>
<dbReference type="OrthoDB" id="5043642at2759"/>
<proteinExistence type="predicted"/>
<dbReference type="STRING" id="180088.A0A1J8QBZ8"/>
<reference evidence="1 2" key="1">
    <citation type="submission" date="2016-03" db="EMBL/GenBank/DDBJ databases">
        <title>Comparative genomics of the ectomycorrhizal sister species Rhizopogon vinicolor and Rhizopogon vesiculosus (Basidiomycota: Boletales) reveals a divergence of the mating type B locus.</title>
        <authorList>
            <person name="Mujic A.B."/>
            <person name="Kuo A."/>
            <person name="Tritt A."/>
            <person name="Lipzen A."/>
            <person name="Chen C."/>
            <person name="Johnson J."/>
            <person name="Sharma A."/>
            <person name="Barry K."/>
            <person name="Grigoriev I.V."/>
            <person name="Spatafora J.W."/>
        </authorList>
    </citation>
    <scope>NUCLEOTIDE SEQUENCE [LARGE SCALE GENOMIC DNA]</scope>
    <source>
        <strain evidence="1 2">AM-OR11-056</strain>
    </source>
</reference>
<gene>
    <name evidence="1" type="ORF">AZE42_08720</name>
</gene>
<protein>
    <submittedName>
        <fullName evidence="1">Uncharacterized protein</fullName>
    </submittedName>
</protein>
<keyword evidence="2" id="KW-1185">Reference proteome</keyword>